<organism evidence="2 3">
    <name type="scientific">Lysobacter enzymogenes</name>
    <dbReference type="NCBI Taxonomy" id="69"/>
    <lineage>
        <taxon>Bacteria</taxon>
        <taxon>Pseudomonadati</taxon>
        <taxon>Pseudomonadota</taxon>
        <taxon>Gammaproteobacteria</taxon>
        <taxon>Lysobacterales</taxon>
        <taxon>Lysobacteraceae</taxon>
        <taxon>Lysobacter</taxon>
    </lineage>
</organism>
<evidence type="ECO:0000313" key="2">
    <source>
        <dbReference type="EMBL" id="ALN57412.1"/>
    </source>
</evidence>
<feature type="compositionally biased region" description="Basic and acidic residues" evidence="1">
    <location>
        <begin position="23"/>
        <end position="46"/>
    </location>
</feature>
<gene>
    <name evidence="2" type="ORF">GLE_2062</name>
</gene>
<dbReference type="EMBL" id="CP013140">
    <property type="protein sequence ID" value="ALN57412.1"/>
    <property type="molecule type" value="Genomic_DNA"/>
</dbReference>
<dbReference type="AlphaFoldDB" id="A0A0S2DFN7"/>
<accession>A0A0S2DFN7</accession>
<dbReference type="KEGG" id="lez:GLE_2062"/>
<protein>
    <submittedName>
        <fullName evidence="2">Uncharacterized protein</fullName>
    </submittedName>
</protein>
<reference evidence="2 3" key="1">
    <citation type="submission" date="2015-11" db="EMBL/GenBank/DDBJ databases">
        <title>Genome sequences of Lysobacter enzymogenes strain C3 and Lysobacter antibioticus ATCC 29479.</title>
        <authorList>
            <person name="Kobayashi D.Y."/>
        </authorList>
    </citation>
    <scope>NUCLEOTIDE SEQUENCE [LARGE SCALE GENOMIC DNA]</scope>
    <source>
        <strain evidence="2 3">C3</strain>
    </source>
</reference>
<feature type="region of interest" description="Disordered" evidence="1">
    <location>
        <begin position="1"/>
        <end position="46"/>
    </location>
</feature>
<evidence type="ECO:0000256" key="1">
    <source>
        <dbReference type="SAM" id="MobiDB-lite"/>
    </source>
</evidence>
<proteinExistence type="predicted"/>
<dbReference type="Proteomes" id="UP000061569">
    <property type="component" value="Chromosome"/>
</dbReference>
<name>A0A0S2DFN7_LYSEN</name>
<dbReference type="PATRIC" id="fig|69.6.peg.2027"/>
<sequence>MHRTATSLLPASRDAAKTLRACEWPRPRPDERRADAAVAGDHRTSK</sequence>
<evidence type="ECO:0000313" key="3">
    <source>
        <dbReference type="Proteomes" id="UP000061569"/>
    </source>
</evidence>